<evidence type="ECO:0000259" key="1">
    <source>
        <dbReference type="Pfam" id="PF01814"/>
    </source>
</evidence>
<dbReference type="Gene3D" id="1.20.120.520">
    <property type="entry name" value="nmb1532 protein domain like"/>
    <property type="match status" value="1"/>
</dbReference>
<evidence type="ECO:0000313" key="2">
    <source>
        <dbReference type="EMBL" id="PWE28204.1"/>
    </source>
</evidence>
<keyword evidence="3" id="KW-1185">Reference proteome</keyword>
<gene>
    <name evidence="2" type="ORF">C4N9_12725</name>
</gene>
<name>A0A2U2C8T3_9RHOB</name>
<feature type="domain" description="Hemerythrin-like" evidence="1">
    <location>
        <begin position="39"/>
        <end position="178"/>
    </location>
</feature>
<sequence>MSDFEDLEHRAALPDALRVLVADYPRESWQGHPNFDGLTRFWLERHLAFRQMLPMLQSRARAIVERDAEPDPRALIQIAGGLLNDLHGHHQIEDHHYFPMLARAEPRLERGFDLLDADHHLLDAHIRGLADSTNAVLQAISRNEPPRETAARLDEALTPFETFLDRHLEDEEEIVVPVILHHALSL</sequence>
<dbReference type="GeneID" id="94365756"/>
<comment type="caution">
    <text evidence="2">The sequence shown here is derived from an EMBL/GenBank/DDBJ whole genome shotgun (WGS) entry which is preliminary data.</text>
</comment>
<accession>A0A2U2C8T3</accession>
<proteinExistence type="predicted"/>
<dbReference type="CDD" id="cd12108">
    <property type="entry name" value="Hr-like"/>
    <property type="match status" value="1"/>
</dbReference>
<dbReference type="AlphaFoldDB" id="A0A2U2C8T3"/>
<organism evidence="2 3">
    <name type="scientific">Pararhodobacter marinus</name>
    <dbReference type="NCBI Taxonomy" id="2184063"/>
    <lineage>
        <taxon>Bacteria</taxon>
        <taxon>Pseudomonadati</taxon>
        <taxon>Pseudomonadota</taxon>
        <taxon>Alphaproteobacteria</taxon>
        <taxon>Rhodobacterales</taxon>
        <taxon>Paracoccaceae</taxon>
        <taxon>Pararhodobacter</taxon>
    </lineage>
</organism>
<protein>
    <recommendedName>
        <fullName evidence="1">Hemerythrin-like domain-containing protein</fullName>
    </recommendedName>
</protein>
<reference evidence="2 3" key="1">
    <citation type="submission" date="2018-05" db="EMBL/GenBank/DDBJ databases">
        <title>Pararhodobacter marina sp. nov., isolated from deep-sea water of the Indian Ocean.</title>
        <authorList>
            <person name="Lai Q.Sr."/>
            <person name="Liu X."/>
            <person name="Shao Z."/>
        </authorList>
    </citation>
    <scope>NUCLEOTIDE SEQUENCE [LARGE SCALE GENOMIC DNA]</scope>
    <source>
        <strain evidence="2 3">CIC4N-9</strain>
    </source>
</reference>
<evidence type="ECO:0000313" key="3">
    <source>
        <dbReference type="Proteomes" id="UP000244940"/>
    </source>
</evidence>
<dbReference type="InterPro" id="IPR012312">
    <property type="entry name" value="Hemerythrin-like"/>
</dbReference>
<dbReference type="RefSeq" id="WP_109533711.1">
    <property type="nucleotide sequence ID" value="NZ_QEYD01000007.1"/>
</dbReference>
<dbReference type="OrthoDB" id="6077989at2"/>
<dbReference type="Proteomes" id="UP000244940">
    <property type="component" value="Unassembled WGS sequence"/>
</dbReference>
<dbReference type="EMBL" id="QEYD01000007">
    <property type="protein sequence ID" value="PWE28204.1"/>
    <property type="molecule type" value="Genomic_DNA"/>
</dbReference>
<dbReference type="Pfam" id="PF01814">
    <property type="entry name" value="Hemerythrin"/>
    <property type="match status" value="1"/>
</dbReference>